<organism evidence="1 2">
    <name type="scientific">Mesorhizobium huakuii</name>
    <dbReference type="NCBI Taxonomy" id="28104"/>
    <lineage>
        <taxon>Bacteria</taxon>
        <taxon>Pseudomonadati</taxon>
        <taxon>Pseudomonadota</taxon>
        <taxon>Alphaproteobacteria</taxon>
        <taxon>Hyphomicrobiales</taxon>
        <taxon>Phyllobacteriaceae</taxon>
        <taxon>Mesorhizobium</taxon>
    </lineage>
</organism>
<reference evidence="2" key="1">
    <citation type="journal article" date="2020" name="Mol. Plant Microbe">
        <title>Rhizobial microsymbionts of the narrowly endemic Oxytropis species growing in Kamchatka are characterized by significant genetic diversity and possess a set of genes that are associated with T3SS and T6SS secretion systems and can affect the development of symbiosis.</title>
        <authorList>
            <person name="Safronova V."/>
            <person name="Guro P."/>
            <person name="Sazanova A."/>
            <person name="Kuznetsova I."/>
            <person name="Belimov A."/>
            <person name="Yakubov V."/>
            <person name="Chirak E."/>
            <person name="Afonin A."/>
            <person name="Gogolev Y."/>
            <person name="Andronov E."/>
            <person name="Tikhonovich I."/>
        </authorList>
    </citation>
    <scope>NUCLEOTIDE SEQUENCE [LARGE SCALE GENOMIC DNA]</scope>
    <source>
        <strain evidence="2">583</strain>
    </source>
</reference>
<proteinExistence type="predicted"/>
<gene>
    <name evidence="1" type="ORF">HB778_17735</name>
</gene>
<accession>A0A7G6SUP5</accession>
<dbReference type="SUPFAM" id="SSF46785">
    <property type="entry name" value="Winged helix' DNA-binding domain"/>
    <property type="match status" value="1"/>
</dbReference>
<name>A0A7G6SUP5_9HYPH</name>
<sequence>MATGPRYSIFQSDALDDTRIGDRHLRVLAVAGTYADNNGWFIVSQSTFAKRVRCARETVNRILRDLVEFGYLRKRGRAGDDGRRLVSQYQVLMDREPVNLARDDAPHVTPRSQGVCDATVTPPVTQLDHTPCDAATSQQGNDPFIERPFSPNGEARALDLVPDGNKDAAFEAWWSRYPEKVGKGAARKAFDQAQRKTSLDVLVAGVERYKASKPADRAWCHPTTWLNQERWLDQPAATAPRTLGDWSLDRLRDMGGENVVDHQH</sequence>
<dbReference type="Pfam" id="PF13730">
    <property type="entry name" value="HTH_36"/>
    <property type="match status" value="1"/>
</dbReference>
<evidence type="ECO:0000313" key="1">
    <source>
        <dbReference type="EMBL" id="QND58227.1"/>
    </source>
</evidence>
<evidence type="ECO:0000313" key="2">
    <source>
        <dbReference type="Proteomes" id="UP000515465"/>
    </source>
</evidence>
<dbReference type="EMBL" id="CP050296">
    <property type="protein sequence ID" value="QND58227.1"/>
    <property type="molecule type" value="Genomic_DNA"/>
</dbReference>
<dbReference type="Proteomes" id="UP000515465">
    <property type="component" value="Chromosome"/>
</dbReference>
<dbReference type="RefSeq" id="WP_183455603.1">
    <property type="nucleotide sequence ID" value="NZ_CP050296.1"/>
</dbReference>
<dbReference type="AlphaFoldDB" id="A0A7G6SUP5"/>
<dbReference type="InterPro" id="IPR036390">
    <property type="entry name" value="WH_DNA-bd_sf"/>
</dbReference>
<protein>
    <submittedName>
        <fullName evidence="1">Helix-turn-helix domain-containing protein</fullName>
    </submittedName>
</protein>
<dbReference type="InterPro" id="IPR036388">
    <property type="entry name" value="WH-like_DNA-bd_sf"/>
</dbReference>
<dbReference type="Gene3D" id="1.10.10.10">
    <property type="entry name" value="Winged helix-like DNA-binding domain superfamily/Winged helix DNA-binding domain"/>
    <property type="match status" value="1"/>
</dbReference>